<sequence length="148" mass="16365">MKLILKENVEKLGEAGDLVDVKDGYGRNYLIPQGKATLATPGAIRQFEHLQRQAALRADLSVEAAKELAQQLETTSVTIPVTVGEDDKIHGTVTNIQVAEALEERDIIIDRRKISLDQDIKTLGEYTATVDLMGDLNPKVKVWVVKED</sequence>
<dbReference type="Pfam" id="PF03948">
    <property type="entry name" value="Ribosomal_L9_C"/>
    <property type="match status" value="1"/>
</dbReference>
<dbReference type="GO" id="GO:0003735">
    <property type="term" value="F:structural constituent of ribosome"/>
    <property type="evidence" value="ECO:0007669"/>
    <property type="project" value="InterPro"/>
</dbReference>
<dbReference type="EMBL" id="QGGB01000005">
    <property type="protein sequence ID" value="PWN06827.1"/>
    <property type="molecule type" value="Genomic_DNA"/>
</dbReference>
<keyword evidence="5 7" id="KW-0687">Ribonucleoprotein</keyword>
<evidence type="ECO:0000313" key="10">
    <source>
        <dbReference type="Proteomes" id="UP000245533"/>
    </source>
</evidence>
<comment type="function">
    <text evidence="7">Binds to the 23S rRNA.</text>
</comment>
<evidence type="ECO:0000256" key="4">
    <source>
        <dbReference type="ARBA" id="ARBA00022980"/>
    </source>
</evidence>
<dbReference type="GO" id="GO:1990904">
    <property type="term" value="C:ribonucleoprotein complex"/>
    <property type="evidence" value="ECO:0007669"/>
    <property type="project" value="UniProtKB-KW"/>
</dbReference>
<comment type="caution">
    <text evidence="9">The sequence shown here is derived from an EMBL/GenBank/DDBJ whole genome shotgun (WGS) entry which is preliminary data.</text>
</comment>
<evidence type="ECO:0000259" key="8">
    <source>
        <dbReference type="PROSITE" id="PS00651"/>
    </source>
</evidence>
<evidence type="ECO:0000256" key="5">
    <source>
        <dbReference type="ARBA" id="ARBA00023274"/>
    </source>
</evidence>
<dbReference type="GO" id="GO:0005840">
    <property type="term" value="C:ribosome"/>
    <property type="evidence" value="ECO:0007669"/>
    <property type="project" value="UniProtKB-KW"/>
</dbReference>
<comment type="similarity">
    <text evidence="1 7">Belongs to the bacterial ribosomal protein bL9 family.</text>
</comment>
<dbReference type="InterPro" id="IPR036935">
    <property type="entry name" value="Ribosomal_bL9_N_sf"/>
</dbReference>
<protein>
    <recommendedName>
        <fullName evidence="6 7">Large ribosomal subunit protein bL9</fullName>
    </recommendedName>
</protein>
<evidence type="ECO:0000256" key="6">
    <source>
        <dbReference type="ARBA" id="ARBA00035292"/>
    </source>
</evidence>
<accession>A0A316TQE6</accession>
<reference evidence="9 10" key="1">
    <citation type="submission" date="2018-05" db="EMBL/GenBank/DDBJ databases">
        <title>Rhodohalobacter halophilus gen. nov., sp. nov., a moderately halophilic member of the family Balneolaceae.</title>
        <authorList>
            <person name="Liu Z.-W."/>
        </authorList>
    </citation>
    <scope>NUCLEOTIDE SEQUENCE [LARGE SCALE GENOMIC DNA]</scope>
    <source>
        <strain evidence="9 10">8A47</strain>
    </source>
</reference>
<dbReference type="InterPro" id="IPR020594">
    <property type="entry name" value="Ribosomal_bL9_bac/chp"/>
</dbReference>
<dbReference type="InterPro" id="IPR020070">
    <property type="entry name" value="Ribosomal_bL9_N"/>
</dbReference>
<dbReference type="Gene3D" id="3.40.5.10">
    <property type="entry name" value="Ribosomal protein L9, N-terminal domain"/>
    <property type="match status" value="1"/>
</dbReference>
<evidence type="ECO:0000313" key="9">
    <source>
        <dbReference type="EMBL" id="PWN06827.1"/>
    </source>
</evidence>
<dbReference type="SUPFAM" id="SSF55653">
    <property type="entry name" value="Ribosomal protein L9 C-domain"/>
    <property type="match status" value="1"/>
</dbReference>
<dbReference type="InterPro" id="IPR009027">
    <property type="entry name" value="Ribosomal_bL9/RNase_H1_N"/>
</dbReference>
<evidence type="ECO:0000256" key="1">
    <source>
        <dbReference type="ARBA" id="ARBA00010605"/>
    </source>
</evidence>
<dbReference type="FunFam" id="3.40.5.10:FF:000003">
    <property type="entry name" value="50S ribosomal protein L9"/>
    <property type="match status" value="1"/>
</dbReference>
<keyword evidence="3 7" id="KW-0694">RNA-binding</keyword>
<dbReference type="Gene3D" id="3.10.430.100">
    <property type="entry name" value="Ribosomal protein L9, C-terminal domain"/>
    <property type="match status" value="1"/>
</dbReference>
<dbReference type="InterPro" id="IPR020069">
    <property type="entry name" value="Ribosomal_bL9_C"/>
</dbReference>
<dbReference type="PROSITE" id="PS00651">
    <property type="entry name" value="RIBOSOMAL_L9"/>
    <property type="match status" value="1"/>
</dbReference>
<dbReference type="PANTHER" id="PTHR21368">
    <property type="entry name" value="50S RIBOSOMAL PROTEIN L9"/>
    <property type="match status" value="1"/>
</dbReference>
<dbReference type="HAMAP" id="MF_00503">
    <property type="entry name" value="Ribosomal_bL9"/>
    <property type="match status" value="1"/>
</dbReference>
<proteinExistence type="inferred from homology"/>
<dbReference type="AlphaFoldDB" id="A0A316TQE6"/>
<organism evidence="9 10">
    <name type="scientific">Rhodohalobacter mucosus</name>
    <dbReference type="NCBI Taxonomy" id="2079485"/>
    <lineage>
        <taxon>Bacteria</taxon>
        <taxon>Pseudomonadati</taxon>
        <taxon>Balneolota</taxon>
        <taxon>Balneolia</taxon>
        <taxon>Balneolales</taxon>
        <taxon>Balneolaceae</taxon>
        <taxon>Rhodohalobacter</taxon>
    </lineage>
</organism>
<dbReference type="Proteomes" id="UP000245533">
    <property type="component" value="Unassembled WGS sequence"/>
</dbReference>
<dbReference type="InterPro" id="IPR036791">
    <property type="entry name" value="Ribosomal_bL9_C_sf"/>
</dbReference>
<keyword evidence="2 7" id="KW-0699">rRNA-binding</keyword>
<dbReference type="GO" id="GO:0006412">
    <property type="term" value="P:translation"/>
    <property type="evidence" value="ECO:0007669"/>
    <property type="project" value="UniProtKB-UniRule"/>
</dbReference>
<feature type="domain" description="Ribosomal protein L9" evidence="8">
    <location>
        <begin position="13"/>
        <end position="40"/>
    </location>
</feature>
<evidence type="ECO:0000256" key="7">
    <source>
        <dbReference type="HAMAP-Rule" id="MF_00503"/>
    </source>
</evidence>
<keyword evidence="10" id="KW-1185">Reference proteome</keyword>
<name>A0A316TQE6_9BACT</name>
<dbReference type="OrthoDB" id="9788336at2"/>
<evidence type="ECO:0000256" key="3">
    <source>
        <dbReference type="ARBA" id="ARBA00022884"/>
    </source>
</evidence>
<gene>
    <name evidence="7" type="primary">rplI</name>
    <name evidence="9" type="ORF">DDZ15_06015</name>
</gene>
<dbReference type="GO" id="GO:0019843">
    <property type="term" value="F:rRNA binding"/>
    <property type="evidence" value="ECO:0007669"/>
    <property type="project" value="UniProtKB-UniRule"/>
</dbReference>
<dbReference type="Pfam" id="PF01281">
    <property type="entry name" value="Ribosomal_L9_N"/>
    <property type="match status" value="1"/>
</dbReference>
<evidence type="ECO:0000256" key="2">
    <source>
        <dbReference type="ARBA" id="ARBA00022730"/>
    </source>
</evidence>
<dbReference type="InterPro" id="IPR000244">
    <property type="entry name" value="Ribosomal_bL9"/>
</dbReference>
<dbReference type="SUPFAM" id="SSF55658">
    <property type="entry name" value="L9 N-domain-like"/>
    <property type="match status" value="1"/>
</dbReference>
<keyword evidence="4 7" id="KW-0689">Ribosomal protein</keyword>
<dbReference type="RefSeq" id="WP_109646134.1">
    <property type="nucleotide sequence ID" value="NZ_QGGB01000005.1"/>
</dbReference>
<dbReference type="NCBIfam" id="TIGR00158">
    <property type="entry name" value="L9"/>
    <property type="match status" value="1"/>
</dbReference>